<name>A0A2N8HGU8_9BACT</name>
<proteinExistence type="predicted"/>
<keyword evidence="1" id="KW-1133">Transmembrane helix</keyword>
<feature type="transmembrane region" description="Helical" evidence="1">
    <location>
        <begin position="12"/>
        <end position="37"/>
    </location>
</feature>
<keyword evidence="1" id="KW-0812">Transmembrane</keyword>
<comment type="caution">
    <text evidence="2">The sequence shown here is derived from an EMBL/GenBank/DDBJ whole genome shotgun (WGS) entry which is preliminary data.</text>
</comment>
<dbReference type="AlphaFoldDB" id="A0A2N8HGU8"/>
<evidence type="ECO:0000313" key="2">
    <source>
        <dbReference type="EMBL" id="PNC20288.1"/>
    </source>
</evidence>
<dbReference type="PROSITE" id="PS51257">
    <property type="entry name" value="PROKAR_LIPOPROTEIN"/>
    <property type="match status" value="1"/>
</dbReference>
<dbReference type="GO" id="GO:0005886">
    <property type="term" value="C:plasma membrane"/>
    <property type="evidence" value="ECO:0007669"/>
    <property type="project" value="TreeGrafter"/>
</dbReference>
<dbReference type="GO" id="GO:0090313">
    <property type="term" value="P:regulation of protein targeting to membrane"/>
    <property type="evidence" value="ECO:0007669"/>
    <property type="project" value="TreeGrafter"/>
</dbReference>
<dbReference type="PANTHER" id="PTHR30441">
    <property type="entry name" value="DUF748 DOMAIN-CONTAINING PROTEIN"/>
    <property type="match status" value="1"/>
</dbReference>
<sequence>MAQRTFMRWIKGLVPTVIILLCAVVLGCICYVAIWGAPSFVVQRVEQALLEKGIPVHIETLKISLWPRAVVTLKDVSLLDPESPPEARRSVALLHEADVALNWKELIDGNVSPERLNVKGLDISLPVDAEKPERVFSTTGLNAELDLGRPGMVDIVKADAVVQGIRVTAQGAFSIGQGESGDFTLTAGDMAAVREQLNQVLKYLDRVKWPEEAPPALAVILSDDPKGGVRVGMDLQAPSLRYGKIRVKDFQFSGDYADSVIMAKRFTMRDAETAGFVNLSLQADLKKRSLIWDVRSTAPLVSWAVAIVDEALVPREMKFLSEPHVQVSGRVVFTENWEGVEHVNMMGSGSMGAFSVLGEKFQRASCDFSYEDGNFYVTDLDIRHPGGSFSGKVMGVDGEIKVDVHSTLPMHAMLDMARSIAPEDVKLPPTLEIKGDPELKVYGTVDMGRGWKGPLRVDRLQVEAAVTDISYQGVEFATASARGELIGRSINVTGLDLAREDGHVKLEGSYLGTDLVFTLESDLKPELLVALGGNLVPVPEKLKLPEKAVLRVHGRLDMPEGKPVEPTLVRARISAENLAWNKIPVKTANVEVEYRPNQLFVQNCRIEMEKGVFELFANGFLDGQMFVMGQSTVPLETIDHLLGMKDDDFFMSRFVFRKDSGLELSFQGTLGLYNLEKAYDIQATVSATNTRYKGVDLKSARADAHLVTDQLVLTNVTTVVSNGGYLSSAGLSGGPSECTLKAKSIDFRFVQDTVEVLGMEGQAYPGYTMRMFSDSAAEVLKEFVFTRPVTLSGGGMFPMGDDMKLMKGRIRFDASAGRVRYPLLGTTLDLGRATGEILISPEWVVVDKLKGTIWDGSFTGRVLAQIDKGDALNGSFVLQDMNLTSIGRSYGEKMEKATVHGAIEFSSQGGNMNSIQAKGEAALVHGDLVEIPLFGFLGEALSNYIPGLGHLINYKITRADCDFSIEKGYIRTSNFVARGSNMSLEGGGWIRLADLQVNSDFKLRLRGLPGLITSPVFLLAGGLFQVRGTGPLSNVSWSFAPFSGGKAPVPPAAAPARRR</sequence>
<protein>
    <submittedName>
        <fullName evidence="2">Uncharacterized protein</fullName>
    </submittedName>
</protein>
<evidence type="ECO:0000256" key="1">
    <source>
        <dbReference type="SAM" id="Phobius"/>
    </source>
</evidence>
<evidence type="ECO:0000313" key="3">
    <source>
        <dbReference type="Proteomes" id="UP000236000"/>
    </source>
</evidence>
<dbReference type="PANTHER" id="PTHR30441:SF4">
    <property type="entry name" value="PROTEIN ASMA"/>
    <property type="match status" value="1"/>
</dbReference>
<keyword evidence="1" id="KW-0472">Membrane</keyword>
<reference evidence="2 3" key="1">
    <citation type="journal article" date="2017" name="BMC Genomics">
        <title>Genome sequencing of 39 Akkermansia muciniphila isolates reveals its population structure, genomic and functional diverisity, and global distribution in mammalian gut microbiotas.</title>
        <authorList>
            <person name="Guo X."/>
            <person name="Li S."/>
            <person name="Zhang J."/>
            <person name="Wu F."/>
            <person name="Li X."/>
            <person name="Wu D."/>
            <person name="Zhang M."/>
            <person name="Ou Z."/>
            <person name="Jie Z."/>
            <person name="Yan Q."/>
            <person name="Li P."/>
            <person name="Yi J."/>
            <person name="Peng Y."/>
        </authorList>
    </citation>
    <scope>NUCLEOTIDE SEQUENCE [LARGE SCALE GENOMIC DNA]</scope>
    <source>
        <strain evidence="2 3">GP24</strain>
    </source>
</reference>
<accession>A0A2N8HGU8</accession>
<organism evidence="2 3">
    <name type="scientific">Akkermansia muciniphila</name>
    <dbReference type="NCBI Taxonomy" id="239935"/>
    <lineage>
        <taxon>Bacteria</taxon>
        <taxon>Pseudomonadati</taxon>
        <taxon>Verrucomicrobiota</taxon>
        <taxon>Verrucomicrobiia</taxon>
        <taxon>Verrucomicrobiales</taxon>
        <taxon>Akkermansiaceae</taxon>
        <taxon>Akkermansia</taxon>
    </lineage>
</organism>
<dbReference type="Proteomes" id="UP000236000">
    <property type="component" value="Unassembled WGS sequence"/>
</dbReference>
<dbReference type="EMBL" id="PJKA01000002">
    <property type="protein sequence ID" value="PNC20288.1"/>
    <property type="molecule type" value="Genomic_DNA"/>
</dbReference>
<dbReference type="InterPro" id="IPR052894">
    <property type="entry name" value="AsmA-related"/>
</dbReference>
<gene>
    <name evidence="2" type="ORF">CXU22_00435</name>
</gene>
<dbReference type="OrthoDB" id="174450at2"/>